<proteinExistence type="inferred from homology"/>
<evidence type="ECO:0000259" key="8">
    <source>
        <dbReference type="Pfam" id="PF01757"/>
    </source>
</evidence>
<accession>A0AAU7T087</accession>
<feature type="transmembrane region" description="Helical" evidence="7">
    <location>
        <begin position="72"/>
        <end position="93"/>
    </location>
</feature>
<name>A0AAU7T087_9GAMM</name>
<keyword evidence="5 7" id="KW-1133">Transmembrane helix</keyword>
<dbReference type="AlphaFoldDB" id="A0AAU7T087"/>
<reference evidence="9" key="1">
    <citation type="submission" date="2024-06" db="EMBL/GenBank/DDBJ databases">
        <authorList>
            <person name="Song Z."/>
        </authorList>
    </citation>
    <scope>NUCLEOTIDE SEQUENCE</scope>
    <source>
        <strain evidence="9">A1-4-2</strain>
    </source>
</reference>
<feature type="transmembrane region" description="Helical" evidence="7">
    <location>
        <begin position="43"/>
        <end position="60"/>
    </location>
</feature>
<dbReference type="EMBL" id="CP157981">
    <property type="protein sequence ID" value="XBU16506.1"/>
    <property type="molecule type" value="Genomic_DNA"/>
</dbReference>
<feature type="domain" description="Acyltransferase 3" evidence="8">
    <location>
        <begin position="7"/>
        <end position="302"/>
    </location>
</feature>
<dbReference type="PANTHER" id="PTHR40074">
    <property type="entry name" value="O-ACETYLTRANSFERASE WECH"/>
    <property type="match status" value="1"/>
</dbReference>
<feature type="transmembrane region" description="Helical" evidence="7">
    <location>
        <begin position="257"/>
        <end position="279"/>
    </location>
</feature>
<comment type="similarity">
    <text evidence="2">Belongs to the acyltransferase 3 family.</text>
</comment>
<evidence type="ECO:0000256" key="2">
    <source>
        <dbReference type="ARBA" id="ARBA00007400"/>
    </source>
</evidence>
<dbReference type="GO" id="GO:0016413">
    <property type="term" value="F:O-acetyltransferase activity"/>
    <property type="evidence" value="ECO:0007669"/>
    <property type="project" value="TreeGrafter"/>
</dbReference>
<feature type="transmembrane region" description="Helical" evidence="7">
    <location>
        <begin position="105"/>
        <end position="126"/>
    </location>
</feature>
<evidence type="ECO:0000313" key="9">
    <source>
        <dbReference type="EMBL" id="XBU16506.1"/>
    </source>
</evidence>
<evidence type="ECO:0000256" key="3">
    <source>
        <dbReference type="ARBA" id="ARBA00022475"/>
    </source>
</evidence>
<feature type="transmembrane region" description="Helical" evidence="7">
    <location>
        <begin position="285"/>
        <end position="304"/>
    </location>
</feature>
<comment type="subcellular location">
    <subcellularLocation>
        <location evidence="1">Cell membrane</location>
        <topology evidence="1">Multi-pass membrane protein</topology>
    </subcellularLocation>
</comment>
<dbReference type="GO" id="GO:0005886">
    <property type="term" value="C:plasma membrane"/>
    <property type="evidence" value="ECO:0007669"/>
    <property type="project" value="UniProtKB-SubCell"/>
</dbReference>
<protein>
    <submittedName>
        <fullName evidence="9">Acyltransferase family protein</fullName>
    </submittedName>
</protein>
<evidence type="ECO:0000256" key="1">
    <source>
        <dbReference type="ARBA" id="ARBA00004651"/>
    </source>
</evidence>
<feature type="transmembrane region" description="Helical" evidence="7">
    <location>
        <begin position="228"/>
        <end position="245"/>
    </location>
</feature>
<feature type="transmembrane region" description="Helical" evidence="7">
    <location>
        <begin position="201"/>
        <end position="222"/>
    </location>
</feature>
<feature type="transmembrane region" description="Helical" evidence="7">
    <location>
        <begin position="12"/>
        <end position="37"/>
    </location>
</feature>
<evidence type="ECO:0000256" key="7">
    <source>
        <dbReference type="SAM" id="Phobius"/>
    </source>
</evidence>
<feature type="transmembrane region" description="Helical" evidence="7">
    <location>
        <begin position="133"/>
        <end position="157"/>
    </location>
</feature>
<feature type="transmembrane region" description="Helical" evidence="7">
    <location>
        <begin position="169"/>
        <end position="189"/>
    </location>
</feature>
<keyword evidence="6 7" id="KW-0472">Membrane</keyword>
<evidence type="ECO:0000256" key="6">
    <source>
        <dbReference type="ARBA" id="ARBA00023136"/>
    </source>
</evidence>
<keyword evidence="9" id="KW-0012">Acyltransferase</keyword>
<keyword evidence="4 7" id="KW-0812">Transmembrane</keyword>
<dbReference type="GO" id="GO:0009246">
    <property type="term" value="P:enterobacterial common antigen biosynthetic process"/>
    <property type="evidence" value="ECO:0007669"/>
    <property type="project" value="TreeGrafter"/>
</dbReference>
<keyword evidence="3" id="KW-1003">Cell membrane</keyword>
<dbReference type="InterPro" id="IPR002656">
    <property type="entry name" value="Acyl_transf_3_dom"/>
</dbReference>
<gene>
    <name evidence="9" type="ORF">ABJ384_04900</name>
</gene>
<dbReference type="Pfam" id="PF01757">
    <property type="entry name" value="Acyl_transf_3"/>
    <property type="match status" value="1"/>
</dbReference>
<dbReference type="PANTHER" id="PTHR40074:SF2">
    <property type="entry name" value="O-ACETYLTRANSFERASE WECH"/>
    <property type="match status" value="1"/>
</dbReference>
<dbReference type="RefSeq" id="WP_349929189.1">
    <property type="nucleotide sequence ID" value="NZ_CP157981.1"/>
</dbReference>
<evidence type="ECO:0000256" key="4">
    <source>
        <dbReference type="ARBA" id="ARBA00022692"/>
    </source>
</evidence>
<sequence>MGKSRNQSLDILKIILAVSVVFLHCHFLKDISIIGYYSTVEGIFRLAVPTFLIISGFYFFHIKDFKDLKKWVVRLGSLYLIWMIIYSPLWFSLNNLPKTLFTLFNGYYVLWYLIGALFSGIIVYFIRNLSRNVHILLILFSFALGCIIQLVGNLHVFNGIIDKVLNFNAIHRNFLFFCLPFFLLGYLINKYEIFNKIKISLTVLLMLLALVVLESNINRILVSSTENLDQIFSLIIASPALFLYFKSKNLQGKTKDLANLSTAIYLIHPMILIALAYYLTLNETVISFIVLGLATIAGVLLVHLNKKLKYIL</sequence>
<organism evidence="9">
    <name type="scientific">Acinetobacter sp. A1-4-2</name>
    <dbReference type="NCBI Taxonomy" id="3156489"/>
    <lineage>
        <taxon>Bacteria</taxon>
        <taxon>Pseudomonadati</taxon>
        <taxon>Pseudomonadota</taxon>
        <taxon>Gammaproteobacteria</taxon>
        <taxon>Moraxellales</taxon>
        <taxon>Moraxellaceae</taxon>
        <taxon>Acinetobacter</taxon>
    </lineage>
</organism>
<keyword evidence="9" id="KW-0808">Transferase</keyword>
<evidence type="ECO:0000256" key="5">
    <source>
        <dbReference type="ARBA" id="ARBA00022989"/>
    </source>
</evidence>